<dbReference type="SUPFAM" id="SSF51735">
    <property type="entry name" value="NAD(P)-binding Rossmann-fold domains"/>
    <property type="match status" value="1"/>
</dbReference>
<dbReference type="Pfam" id="PF01370">
    <property type="entry name" value="Epimerase"/>
    <property type="match status" value="1"/>
</dbReference>
<evidence type="ECO:0000256" key="3">
    <source>
        <dbReference type="ARBA" id="ARBA00023027"/>
    </source>
</evidence>
<comment type="similarity">
    <text evidence="1">Belongs to the NAD(P)-dependent epimerase/dehydratase family.</text>
</comment>
<keyword evidence="3" id="KW-0520">NAD</keyword>
<gene>
    <name evidence="5" type="ORF">Rhe02_83140</name>
</gene>
<organism evidence="5 6">
    <name type="scientific">Rhizocola hellebori</name>
    <dbReference type="NCBI Taxonomy" id="1392758"/>
    <lineage>
        <taxon>Bacteria</taxon>
        <taxon>Bacillati</taxon>
        <taxon>Actinomycetota</taxon>
        <taxon>Actinomycetes</taxon>
        <taxon>Micromonosporales</taxon>
        <taxon>Micromonosporaceae</taxon>
        <taxon>Rhizocola</taxon>
    </lineage>
</organism>
<evidence type="ECO:0000259" key="4">
    <source>
        <dbReference type="Pfam" id="PF01370"/>
    </source>
</evidence>
<dbReference type="AlphaFoldDB" id="A0A8J3QHQ5"/>
<comment type="caution">
    <text evidence="5">The sequence shown here is derived from an EMBL/GenBank/DDBJ whole genome shotgun (WGS) entry which is preliminary data.</text>
</comment>
<accession>A0A8J3QHQ5</accession>
<reference evidence="5" key="1">
    <citation type="submission" date="2021-01" db="EMBL/GenBank/DDBJ databases">
        <title>Whole genome shotgun sequence of Rhizocola hellebori NBRC 109834.</title>
        <authorList>
            <person name="Komaki H."/>
            <person name="Tamura T."/>
        </authorList>
    </citation>
    <scope>NUCLEOTIDE SEQUENCE</scope>
    <source>
        <strain evidence="5">NBRC 109834</strain>
    </source>
</reference>
<dbReference type="EMBL" id="BONY01000088">
    <property type="protein sequence ID" value="GIH10247.1"/>
    <property type="molecule type" value="Genomic_DNA"/>
</dbReference>
<dbReference type="GO" id="GO:0016491">
    <property type="term" value="F:oxidoreductase activity"/>
    <property type="evidence" value="ECO:0007669"/>
    <property type="project" value="UniProtKB-KW"/>
</dbReference>
<dbReference type="InterPro" id="IPR036291">
    <property type="entry name" value="NAD(P)-bd_dom_sf"/>
</dbReference>
<evidence type="ECO:0000256" key="1">
    <source>
        <dbReference type="ARBA" id="ARBA00007637"/>
    </source>
</evidence>
<protein>
    <submittedName>
        <fullName evidence="5">NAD-dependent dehydratase</fullName>
    </submittedName>
</protein>
<dbReference type="CDD" id="cd08946">
    <property type="entry name" value="SDR_e"/>
    <property type="match status" value="1"/>
</dbReference>
<sequence length="275" mass="29563">MTKLSPMQRILVTGGAGKVATLLRSGIARPGRILRLLDIREPAALADAGDEETVIGSLTDPAVLADAVQGVDAIVHLGGQSRESDARDVLEANMYGTYLLFEAARAAGVTRVVLASSNHAAGFHIRGDEPLAADLPGRPDTLYGWSKVAMEACGQLYHDRFGMDVICLRIGLWFPKPPGVRGLALWLSPADGNRLVEACLSAPSPGFRLVWGISRNTRRWWSLQEGEALGYFPKDDAEDFAAELIATHGEPAFDTDPVLTRVGGQWCDVPLGNSY</sequence>
<keyword evidence="6" id="KW-1185">Reference proteome</keyword>
<evidence type="ECO:0000313" key="5">
    <source>
        <dbReference type="EMBL" id="GIH10247.1"/>
    </source>
</evidence>
<dbReference type="PANTHER" id="PTHR43103">
    <property type="entry name" value="NUCLEOSIDE-DIPHOSPHATE-SUGAR EPIMERASE"/>
    <property type="match status" value="1"/>
</dbReference>
<proteinExistence type="inferred from homology"/>
<name>A0A8J3QHQ5_9ACTN</name>
<evidence type="ECO:0000256" key="2">
    <source>
        <dbReference type="ARBA" id="ARBA00023002"/>
    </source>
</evidence>
<dbReference type="Proteomes" id="UP000612899">
    <property type="component" value="Unassembled WGS sequence"/>
</dbReference>
<keyword evidence="2" id="KW-0560">Oxidoreductase</keyword>
<evidence type="ECO:0000313" key="6">
    <source>
        <dbReference type="Proteomes" id="UP000612899"/>
    </source>
</evidence>
<dbReference type="PANTHER" id="PTHR43103:SF5">
    <property type="entry name" value="4-EPIMERASE, PUTATIVE (AFU_ORTHOLOGUE AFUA_7G00360)-RELATED"/>
    <property type="match status" value="1"/>
</dbReference>
<feature type="domain" description="NAD-dependent epimerase/dehydratase" evidence="4">
    <location>
        <begin position="10"/>
        <end position="173"/>
    </location>
</feature>
<dbReference type="InterPro" id="IPR001509">
    <property type="entry name" value="Epimerase_deHydtase"/>
</dbReference>
<dbReference type="Gene3D" id="3.40.50.720">
    <property type="entry name" value="NAD(P)-binding Rossmann-like Domain"/>
    <property type="match status" value="1"/>
</dbReference>